<dbReference type="OrthoDB" id="2043221at2"/>
<feature type="transmembrane region" description="Helical" evidence="1">
    <location>
        <begin position="267"/>
        <end position="287"/>
    </location>
</feature>
<evidence type="ECO:0000313" key="3">
    <source>
        <dbReference type="Proteomes" id="UP000228751"/>
    </source>
</evidence>
<keyword evidence="1" id="KW-1133">Transmembrane helix</keyword>
<gene>
    <name evidence="2" type="ORF">CSR02_01145</name>
</gene>
<evidence type="ECO:0008006" key="4">
    <source>
        <dbReference type="Google" id="ProtNLM"/>
    </source>
</evidence>
<dbReference type="AlphaFoldDB" id="A0A2G4RFU4"/>
<evidence type="ECO:0000256" key="1">
    <source>
        <dbReference type="SAM" id="Phobius"/>
    </source>
</evidence>
<evidence type="ECO:0000313" key="2">
    <source>
        <dbReference type="EMBL" id="PHY95370.1"/>
    </source>
</evidence>
<proteinExistence type="predicted"/>
<keyword evidence="3" id="KW-1185">Reference proteome</keyword>
<dbReference type="Proteomes" id="UP000228751">
    <property type="component" value="Unassembled WGS sequence"/>
</dbReference>
<comment type="caution">
    <text evidence="2">The sequence shown here is derived from an EMBL/GenBank/DDBJ whole genome shotgun (WGS) entry which is preliminary data.</text>
</comment>
<accession>A0A2G4RFU4</accession>
<feature type="transmembrane region" description="Helical" evidence="1">
    <location>
        <begin position="156"/>
        <end position="185"/>
    </location>
</feature>
<dbReference type="Pfam" id="PF14264">
    <property type="entry name" value="Glucos_trans_II"/>
    <property type="match status" value="1"/>
</dbReference>
<feature type="transmembrane region" description="Helical" evidence="1">
    <location>
        <begin position="299"/>
        <end position="318"/>
    </location>
</feature>
<dbReference type="EMBL" id="PEBQ01000010">
    <property type="protein sequence ID" value="PHY95370.1"/>
    <property type="molecule type" value="Genomic_DNA"/>
</dbReference>
<protein>
    <recommendedName>
        <fullName evidence="4">Glucosyl transferase</fullName>
    </recommendedName>
</protein>
<feature type="transmembrane region" description="Helical" evidence="1">
    <location>
        <begin position="12"/>
        <end position="34"/>
    </location>
</feature>
<feature type="transmembrane region" description="Helical" evidence="1">
    <location>
        <begin position="103"/>
        <end position="123"/>
    </location>
</feature>
<keyword evidence="1" id="KW-0812">Transmembrane</keyword>
<dbReference type="RefSeq" id="WP_099540236.1">
    <property type="nucleotide sequence ID" value="NZ_PEBQ01000010.1"/>
</dbReference>
<feature type="transmembrane region" description="Helical" evidence="1">
    <location>
        <begin position="72"/>
        <end position="91"/>
    </location>
</feature>
<dbReference type="InterPro" id="IPR025686">
    <property type="entry name" value="Glucos_trans_II"/>
</dbReference>
<organism evidence="2 3">
    <name type="scientific">Acetobacter pomorum</name>
    <dbReference type="NCBI Taxonomy" id="65959"/>
    <lineage>
        <taxon>Bacteria</taxon>
        <taxon>Pseudomonadati</taxon>
        <taxon>Pseudomonadota</taxon>
        <taxon>Alphaproteobacteria</taxon>
        <taxon>Acetobacterales</taxon>
        <taxon>Acetobacteraceae</taxon>
        <taxon>Acetobacter</taxon>
    </lineage>
</organism>
<name>A0A2G4RFU4_9PROT</name>
<sequence length="500" mass="56576">MEILLRKQTRDRILFVFIFYILFTLPILLANVYYNDDHGRSLYGSTWSKNGRIFSTVLMNLLDLRVRNILDLSPLGQIIGLLVLACAAVLLTQRLTRSQRPGWFALSMCGFPLAIQPFFLQNLSYKFDALPMLMAQALAVFAAVLPLSWSCRKRFVICFALLVGVMGFYQTGVNTYLALAILVFLSDYEYGETAKAWGDIGIKISSFLVAAVLYKDLIIPATIHGQFERHLAVTLDLKTLPFHELGENIYNILALTSVMLTQGAKPLLLGLFGVAVFCSLLNAVKYFRQKTISDFSVGILYCALPIVLLTLLSGMLLILKNVEYVPRILTSFSACIIFVNLAFMRGFLRKLGWVPLIPLVYYFVISFSYGNMLAENSRFELFHVQRVSSALMDMGYQGGDNLFLYGEEPLSPIVKNAIQAMPILGKLKPDPAIHDDEYFGYTILRSRGIEVPDHTSQAWLQAKECLNPSYKVYETADFMIFRKDHFFCVQEKNKSSELKE</sequence>
<reference evidence="2 3" key="1">
    <citation type="submission" date="2017-10" db="EMBL/GenBank/DDBJ databases">
        <title>Genomic analysis of the genus Acetobacter.</title>
        <authorList>
            <person name="Kim K.H."/>
            <person name="Chun B.H."/>
            <person name="Son A.R."/>
            <person name="Jeon C.O."/>
        </authorList>
    </citation>
    <scope>NUCLEOTIDE SEQUENCE [LARGE SCALE GENOMIC DNA]</scope>
    <source>
        <strain evidence="2 3">LHT 2458</strain>
    </source>
</reference>
<keyword evidence="1" id="KW-0472">Membrane</keyword>
<feature type="transmembrane region" description="Helical" evidence="1">
    <location>
        <begin position="129"/>
        <end position="149"/>
    </location>
</feature>
<feature type="transmembrane region" description="Helical" evidence="1">
    <location>
        <begin position="351"/>
        <end position="370"/>
    </location>
</feature>
<feature type="transmembrane region" description="Helical" evidence="1">
    <location>
        <begin position="324"/>
        <end position="344"/>
    </location>
</feature>